<protein>
    <recommendedName>
        <fullName evidence="1">Bacteriophage T5 Orf172 DNA-binding domain-containing protein</fullName>
    </recommendedName>
</protein>
<gene>
    <name evidence="2" type="ORF">V5O48_018448</name>
</gene>
<dbReference type="Proteomes" id="UP001465976">
    <property type="component" value="Unassembled WGS sequence"/>
</dbReference>
<organism evidence="2 3">
    <name type="scientific">Marasmius crinis-equi</name>
    <dbReference type="NCBI Taxonomy" id="585013"/>
    <lineage>
        <taxon>Eukaryota</taxon>
        <taxon>Fungi</taxon>
        <taxon>Dikarya</taxon>
        <taxon>Basidiomycota</taxon>
        <taxon>Agaricomycotina</taxon>
        <taxon>Agaricomycetes</taxon>
        <taxon>Agaricomycetidae</taxon>
        <taxon>Agaricales</taxon>
        <taxon>Marasmiineae</taxon>
        <taxon>Marasmiaceae</taxon>
        <taxon>Marasmius</taxon>
    </lineage>
</organism>
<reference evidence="2 3" key="1">
    <citation type="submission" date="2024-02" db="EMBL/GenBank/DDBJ databases">
        <title>A draft genome for the cacao thread blight pathogen Marasmius crinis-equi.</title>
        <authorList>
            <person name="Cohen S.P."/>
            <person name="Baruah I.K."/>
            <person name="Amoako-Attah I."/>
            <person name="Bukari Y."/>
            <person name="Meinhardt L.W."/>
            <person name="Bailey B.A."/>
        </authorList>
    </citation>
    <scope>NUCLEOTIDE SEQUENCE [LARGE SCALE GENOMIC DNA]</scope>
    <source>
        <strain evidence="2 3">GH-76</strain>
    </source>
</reference>
<proteinExistence type="predicted"/>
<evidence type="ECO:0000313" key="2">
    <source>
        <dbReference type="EMBL" id="KAL0563616.1"/>
    </source>
</evidence>
<sequence>MYLRPRKVLKHLYPAPKAAGRRRKSPKPKKKLDPAGHLYLLEGELKGTTFWKVGRSTNAIRRFGQHEKDCQGVTWKLFRFWRAEHHISAERAAHKKMRSLGFTQCEQVCTCGRLHSERFCLAGSSLDDALLLAEYAVTRFTKK</sequence>
<dbReference type="InterPro" id="IPR018306">
    <property type="entry name" value="Phage_T5_Orf172_DNA-bd"/>
</dbReference>
<comment type="caution">
    <text evidence="2">The sequence shown here is derived from an EMBL/GenBank/DDBJ whole genome shotgun (WGS) entry which is preliminary data.</text>
</comment>
<dbReference type="EMBL" id="JBAHYK010003347">
    <property type="protein sequence ID" value="KAL0563616.1"/>
    <property type="molecule type" value="Genomic_DNA"/>
</dbReference>
<name>A0ABR3EL54_9AGAR</name>
<keyword evidence="3" id="KW-1185">Reference proteome</keyword>
<evidence type="ECO:0000313" key="3">
    <source>
        <dbReference type="Proteomes" id="UP001465976"/>
    </source>
</evidence>
<evidence type="ECO:0000259" key="1">
    <source>
        <dbReference type="Pfam" id="PF10544"/>
    </source>
</evidence>
<accession>A0ABR3EL54</accession>
<feature type="domain" description="Bacteriophage T5 Orf172 DNA-binding" evidence="1">
    <location>
        <begin position="36"/>
        <end position="129"/>
    </location>
</feature>
<dbReference type="Pfam" id="PF10544">
    <property type="entry name" value="T5orf172"/>
    <property type="match status" value="1"/>
</dbReference>